<dbReference type="RefSeq" id="WP_217734975.1">
    <property type="nucleotide sequence ID" value="NZ_JAHSPR010000004.1"/>
</dbReference>
<dbReference type="EMBL" id="JAHSPR010000004">
    <property type="protein sequence ID" value="MBV4397062.1"/>
    <property type="molecule type" value="Genomic_DNA"/>
</dbReference>
<dbReference type="PROSITE" id="PS51257">
    <property type="entry name" value="PROKAR_LIPOPROTEIN"/>
    <property type="match status" value="1"/>
</dbReference>
<evidence type="ECO:0000313" key="2">
    <source>
        <dbReference type="EMBL" id="MBV4397062.1"/>
    </source>
</evidence>
<evidence type="ECO:0008006" key="4">
    <source>
        <dbReference type="Google" id="ProtNLM"/>
    </source>
</evidence>
<feature type="compositionally biased region" description="Basic and acidic residues" evidence="1">
    <location>
        <begin position="142"/>
        <end position="153"/>
    </location>
</feature>
<evidence type="ECO:0000256" key="1">
    <source>
        <dbReference type="SAM" id="MobiDB-lite"/>
    </source>
</evidence>
<feature type="compositionally biased region" description="Basic and acidic residues" evidence="1">
    <location>
        <begin position="168"/>
        <end position="197"/>
    </location>
</feature>
<gene>
    <name evidence="2" type="ORF">KU392_07345</name>
</gene>
<sequence length="205" mass="24316">MKKILAVLALTTSLAGCVIDDGYGYYDDYYYGPGYGSGYGYTNSYTTINNYRYYDTDRRIWVTRSPADQKKYWDNNKKPVNQNHWNRKPDNDRHNAKPKAPPPPVWTQKNIQDKRRAEQNRNPTQRSIFKKTEQPRPNLPTPKERNIDKRRIEQQQNSPQRPAFNKPEQARPRIERTRPNQSSSRERSIDNRPDIHNRNNPSRQP</sequence>
<accession>A0ABS6NN51</accession>
<proteinExistence type="predicted"/>
<feature type="region of interest" description="Disordered" evidence="1">
    <location>
        <begin position="70"/>
        <end position="205"/>
    </location>
</feature>
<comment type="caution">
    <text evidence="2">The sequence shown here is derived from an EMBL/GenBank/DDBJ whole genome shotgun (WGS) entry which is preliminary data.</text>
</comment>
<dbReference type="Proteomes" id="UP000722165">
    <property type="component" value="Unassembled WGS sequence"/>
</dbReference>
<reference evidence="2 3" key="1">
    <citation type="submission" date="2021-06" db="EMBL/GenBank/DDBJ databases">
        <authorList>
            <person name="Lu T."/>
            <person name="Wang Q."/>
            <person name="Han X."/>
        </authorList>
    </citation>
    <scope>NUCLEOTIDE SEQUENCE [LARGE SCALE GENOMIC DNA]</scope>
    <source>
        <strain evidence="2 3">LAM0050</strain>
    </source>
</reference>
<organism evidence="2 3">
    <name type="scientific">Advenella alkanexedens</name>
    <dbReference type="NCBI Taxonomy" id="1481665"/>
    <lineage>
        <taxon>Bacteria</taxon>
        <taxon>Pseudomonadati</taxon>
        <taxon>Pseudomonadota</taxon>
        <taxon>Betaproteobacteria</taxon>
        <taxon>Burkholderiales</taxon>
        <taxon>Alcaligenaceae</taxon>
    </lineage>
</organism>
<keyword evidence="3" id="KW-1185">Reference proteome</keyword>
<name>A0ABS6NN51_9BURK</name>
<evidence type="ECO:0000313" key="3">
    <source>
        <dbReference type="Proteomes" id="UP000722165"/>
    </source>
</evidence>
<protein>
    <recommendedName>
        <fullName evidence="4">Lipoprotein</fullName>
    </recommendedName>
</protein>